<dbReference type="SUPFAM" id="SSF56935">
    <property type="entry name" value="Porins"/>
    <property type="match status" value="1"/>
</dbReference>
<evidence type="ECO:0000256" key="3">
    <source>
        <dbReference type="ARBA" id="ARBA00023237"/>
    </source>
</evidence>
<evidence type="ECO:0000256" key="1">
    <source>
        <dbReference type="ARBA" id="ARBA00004442"/>
    </source>
</evidence>
<evidence type="ECO:0000256" key="2">
    <source>
        <dbReference type="ARBA" id="ARBA00023136"/>
    </source>
</evidence>
<reference evidence="4 5" key="1">
    <citation type="submission" date="2023-09" db="EMBL/GenBank/DDBJ databases">
        <authorList>
            <person name="Rey-Velasco X."/>
        </authorList>
    </citation>
    <scope>NUCLEOTIDE SEQUENCE [LARGE SCALE GENOMIC DNA]</scope>
    <source>
        <strain evidence="4 5">F297</strain>
    </source>
</reference>
<organism evidence="4 5">
    <name type="scientific">Autumnicola edwardsiae</name>
    <dbReference type="NCBI Taxonomy" id="3075594"/>
    <lineage>
        <taxon>Bacteria</taxon>
        <taxon>Pseudomonadati</taxon>
        <taxon>Bacteroidota</taxon>
        <taxon>Flavobacteriia</taxon>
        <taxon>Flavobacteriales</taxon>
        <taxon>Flavobacteriaceae</taxon>
        <taxon>Autumnicola</taxon>
    </lineage>
</organism>
<dbReference type="InterPro" id="IPR036942">
    <property type="entry name" value="Beta-barrel_TonB_sf"/>
</dbReference>
<comment type="subcellular location">
    <subcellularLocation>
        <location evidence="1">Cell outer membrane</location>
    </subcellularLocation>
</comment>
<evidence type="ECO:0000313" key="4">
    <source>
        <dbReference type="EMBL" id="MDT0648598.1"/>
    </source>
</evidence>
<keyword evidence="5" id="KW-1185">Reference proteome</keyword>
<dbReference type="Gene3D" id="2.40.170.20">
    <property type="entry name" value="TonB-dependent receptor, beta-barrel domain"/>
    <property type="match status" value="1"/>
</dbReference>
<accession>A0ABU3CQT1</accession>
<sequence>MGNKFLLMLLWIWFPYTSLSQSTSITGSVVDGYSLEEIRSVKIQMEGTFLETESDASGVFIFSSEEIPEGNQVLVLSKFGYARQRIPVLIIKGEIRNLGEILLTPDLSEEQRQIGTISLSDNELNEEEGSFDNLSGLLQASRDVFLNAAAFDFSATFFRPRGFDSEQGKLLINGMEMNKIFNGRPQWSNWGGLNDVQRTQIFSMGISPSEVSFGGLAGTTNIIMRASEYGEGGRISYAASNRSYAGRIMATYNSGELPHDWWYSVSVSRRFAEEGYIDGTVYDANSVFVAAEKKLNSKHSLNFTAFYTPNIRGKSSANTKEVFELKGRRYNSFWGDQDGKIRNSRLREIKEPVFMLNHFWQISDKIQLNNNLSYQFGSVGNSRIDFGGTNRVTFNGQESFIGGGANPDPAYYQKLPGYFLRFENNANYESAYRAQQQFIDNGQIDWSSLYKANLNEAATGGNSIYVIAEDRNDDNLVTANSILTARLKENVELNAKISYSSLKSANFASIKDLLGGNGYLDIDFFAEATTETTEADAAQSDLRNRNRIVTEGYRFKYNYELFSSIAEAFAQIQYKFSRFDFFLAGNISQTAYERNGLFQNGIYPDNSLGKSEKLNFTNIGLKTGATYKLSGKHLFTTNAAYYTKAPNLRNSFSNSRLNNEVVEGLESEKLQFGDLSYRFRSPKLNLRLTGYYTEILDATEISFYYADGLSGLGRTGTTAFVQEVLTGIDKQHLGVEFGAESQLTSTIKLKAAAAVGQYMYANNPKLYLTSSSFEDAVDYGESYLKNYRISGGPQRAAQIGFEYRDPDYWWFGTTVNFFSHGFADVSPLSRTANFRIDSDGLPILDYDEQLALEMLKQEQFDDYILVNAIGGKSWRIKDYYLGFFCSLNNIFDVLYKTGGYEQSRNANFLSLKEDFERDQPLFGSRYWYGNGSTYYINVYIRF</sequence>
<dbReference type="EMBL" id="JAVRHP010000001">
    <property type="protein sequence ID" value="MDT0648598.1"/>
    <property type="molecule type" value="Genomic_DNA"/>
</dbReference>
<dbReference type="InterPro" id="IPR008969">
    <property type="entry name" value="CarboxyPept-like_regulatory"/>
</dbReference>
<comment type="caution">
    <text evidence="4">The sequence shown here is derived from an EMBL/GenBank/DDBJ whole genome shotgun (WGS) entry which is preliminary data.</text>
</comment>
<keyword evidence="2" id="KW-0472">Membrane</keyword>
<dbReference type="RefSeq" id="WP_311482777.1">
    <property type="nucleotide sequence ID" value="NZ_JAVRHP010000001.1"/>
</dbReference>
<gene>
    <name evidence="4" type="ORF">RM529_00480</name>
</gene>
<proteinExistence type="predicted"/>
<keyword evidence="4" id="KW-0675">Receptor</keyword>
<name>A0ABU3CQT1_9FLAO</name>
<protein>
    <submittedName>
        <fullName evidence="4">TonB-dependent receptor</fullName>
    </submittedName>
</protein>
<dbReference type="Proteomes" id="UP001248819">
    <property type="component" value="Unassembled WGS sequence"/>
</dbReference>
<evidence type="ECO:0000313" key="5">
    <source>
        <dbReference type="Proteomes" id="UP001248819"/>
    </source>
</evidence>
<keyword evidence="3" id="KW-0998">Cell outer membrane</keyword>
<dbReference type="SUPFAM" id="SSF49464">
    <property type="entry name" value="Carboxypeptidase regulatory domain-like"/>
    <property type="match status" value="1"/>
</dbReference>